<organism evidence="1 2">
    <name type="scientific">Candidatus Staskawiczbacteria bacterium RIFCSPLOWO2_01_FULL_38_12b</name>
    <dbReference type="NCBI Taxonomy" id="1802214"/>
    <lineage>
        <taxon>Bacteria</taxon>
        <taxon>Candidatus Staskawicziibacteriota</taxon>
    </lineage>
</organism>
<protein>
    <recommendedName>
        <fullName evidence="3">ATP-binding protein</fullName>
    </recommendedName>
</protein>
<dbReference type="SUPFAM" id="SSF52540">
    <property type="entry name" value="P-loop containing nucleoside triphosphate hydrolases"/>
    <property type="match status" value="1"/>
</dbReference>
<proteinExistence type="predicted"/>
<dbReference type="STRING" id="1802214.A2908_01140"/>
<dbReference type="PIRSF" id="PIRSF037081">
    <property type="entry name" value="P-loop_All4644_prd"/>
    <property type="match status" value="1"/>
</dbReference>
<evidence type="ECO:0000313" key="2">
    <source>
        <dbReference type="Proteomes" id="UP000176774"/>
    </source>
</evidence>
<reference evidence="1 2" key="1">
    <citation type="journal article" date="2016" name="Nat. Commun.">
        <title>Thousands of microbial genomes shed light on interconnected biogeochemical processes in an aquifer system.</title>
        <authorList>
            <person name="Anantharaman K."/>
            <person name="Brown C.T."/>
            <person name="Hug L.A."/>
            <person name="Sharon I."/>
            <person name="Castelle C.J."/>
            <person name="Probst A.J."/>
            <person name="Thomas B.C."/>
            <person name="Singh A."/>
            <person name="Wilkins M.J."/>
            <person name="Karaoz U."/>
            <person name="Brodie E.L."/>
            <person name="Williams K.H."/>
            <person name="Hubbard S.S."/>
            <person name="Banfield J.F."/>
        </authorList>
    </citation>
    <scope>NUCLEOTIDE SEQUENCE [LARGE SCALE GENOMIC DNA]</scope>
</reference>
<name>A0A1G2IEP1_9BACT</name>
<dbReference type="AlphaFoldDB" id="A0A1G2IEP1"/>
<evidence type="ECO:0000313" key="1">
    <source>
        <dbReference type="EMBL" id="OGZ73117.1"/>
    </source>
</evidence>
<evidence type="ECO:0008006" key="3">
    <source>
        <dbReference type="Google" id="ProtNLM"/>
    </source>
</evidence>
<dbReference type="InterPro" id="IPR027417">
    <property type="entry name" value="P-loop_NTPase"/>
</dbReference>
<accession>A0A1G2IEP1</accession>
<gene>
    <name evidence="1" type="ORF">A2908_01140</name>
</gene>
<comment type="caution">
    <text evidence="1">The sequence shown here is derived from an EMBL/GenBank/DDBJ whole genome shotgun (WGS) entry which is preliminary data.</text>
</comment>
<dbReference type="Gene3D" id="3.40.50.300">
    <property type="entry name" value="P-loop containing nucleotide triphosphate hydrolases"/>
    <property type="match status" value="1"/>
</dbReference>
<dbReference type="InterPro" id="IPR017101">
    <property type="entry name" value="P-loop_ATP/GTP-bd_All4644_prd"/>
</dbReference>
<dbReference type="Pfam" id="PF13671">
    <property type="entry name" value="AAA_33"/>
    <property type="match status" value="1"/>
</dbReference>
<dbReference type="Proteomes" id="UP000176774">
    <property type="component" value="Unassembled WGS sequence"/>
</dbReference>
<dbReference type="EMBL" id="MHPA01000015">
    <property type="protein sequence ID" value="OGZ73117.1"/>
    <property type="molecule type" value="Genomic_DNA"/>
</dbReference>
<sequence>METIEKLIQSINNPHKTLWILCGLPYSGKTYIGKKILEQTSCIYVSIDAILETLHYDWNTNKLPDTEGWKKVFDISYQQTKEALEKGLNVLYDSTNHTKASRDKLREVAHSVGADAKVIYIDVSAKVAIDRWQENKKQKNRFVLDENLLHETINAMEIPTADEKLIVIKNH</sequence>